<gene>
    <name evidence="2" type="ORF">NBG4_560002</name>
</gene>
<accession>A0A2U3QJ69</accession>
<dbReference type="EMBL" id="OUUY01000104">
    <property type="protein sequence ID" value="SPQ01462.1"/>
    <property type="molecule type" value="Genomic_DNA"/>
</dbReference>
<organism evidence="2 3">
    <name type="scientific">Candidatus Sulfobium mesophilum</name>
    <dbReference type="NCBI Taxonomy" id="2016548"/>
    <lineage>
        <taxon>Bacteria</taxon>
        <taxon>Pseudomonadati</taxon>
        <taxon>Nitrospirota</taxon>
        <taxon>Nitrospiria</taxon>
        <taxon>Nitrospirales</taxon>
        <taxon>Nitrospiraceae</taxon>
        <taxon>Candidatus Sulfobium</taxon>
    </lineage>
</organism>
<sequence>MKIITGLILFVLVVSVSPVFAQDVFDGAKPLLCSSVEALDCDPGAPCTRGIPEIMGAPQFLRIDFAKNEIAGPLRTTKIRSIDKDDDQIVLQGYEIGMGWTLAIDRSTGNMRITFAGGDATFIIFGACTSSL</sequence>
<feature type="signal peptide" evidence="1">
    <location>
        <begin position="1"/>
        <end position="21"/>
    </location>
</feature>
<name>A0A2U3QJ69_9BACT</name>
<protein>
    <submittedName>
        <fullName evidence="2">Uncharacterized protein</fullName>
    </submittedName>
</protein>
<dbReference type="AlphaFoldDB" id="A0A2U3QJ69"/>
<dbReference type="Proteomes" id="UP000245125">
    <property type="component" value="Unassembled WGS sequence"/>
</dbReference>
<feature type="chain" id="PRO_5015508266" evidence="1">
    <location>
        <begin position="22"/>
        <end position="132"/>
    </location>
</feature>
<proteinExistence type="predicted"/>
<dbReference type="OrthoDB" id="9094939at2"/>
<evidence type="ECO:0000313" key="3">
    <source>
        <dbReference type="Proteomes" id="UP000245125"/>
    </source>
</evidence>
<reference evidence="3" key="1">
    <citation type="submission" date="2018-03" db="EMBL/GenBank/DDBJ databases">
        <authorList>
            <person name="Zecchin S."/>
        </authorList>
    </citation>
    <scope>NUCLEOTIDE SEQUENCE [LARGE SCALE GENOMIC DNA]</scope>
</reference>
<keyword evidence="3" id="KW-1185">Reference proteome</keyword>
<evidence type="ECO:0000256" key="1">
    <source>
        <dbReference type="SAM" id="SignalP"/>
    </source>
</evidence>
<evidence type="ECO:0000313" key="2">
    <source>
        <dbReference type="EMBL" id="SPQ01462.1"/>
    </source>
</evidence>
<keyword evidence="1" id="KW-0732">Signal</keyword>